<comment type="subcellular location">
    <subcellularLocation>
        <location evidence="2">Mitochondrion inner membrane</location>
        <topology evidence="2">Multi-pass membrane protein</topology>
    </subcellularLocation>
</comment>
<dbReference type="EC" id="7.1.1.2" evidence="3"/>
<dbReference type="GO" id="GO:0042773">
    <property type="term" value="P:ATP synthesis coupled electron transport"/>
    <property type="evidence" value="ECO:0007669"/>
    <property type="project" value="InterPro"/>
</dbReference>
<dbReference type="RefSeq" id="YP_009753945.1">
    <property type="nucleotide sequence ID" value="NC_046886.1"/>
</dbReference>
<feature type="transmembrane region" description="Helical" evidence="18">
    <location>
        <begin position="234"/>
        <end position="257"/>
    </location>
</feature>
<keyword evidence="9" id="KW-1278">Translocase</keyword>
<protein>
    <recommendedName>
        <fullName evidence="4">NADH-ubiquinone oxidoreductase chain 5</fullName>
        <ecNumber evidence="3">7.1.1.2</ecNumber>
    </recommendedName>
    <alternativeName>
        <fullName evidence="16">NADH dehydrogenase subunit 5</fullName>
    </alternativeName>
</protein>
<evidence type="ECO:0000256" key="15">
    <source>
        <dbReference type="ARBA" id="ARBA00023136"/>
    </source>
</evidence>
<dbReference type="PANTHER" id="PTHR42829">
    <property type="entry name" value="NADH-UBIQUINONE OXIDOREDUCTASE CHAIN 5"/>
    <property type="match status" value="1"/>
</dbReference>
<organism evidence="21">
    <name type="scientific">Oncopodura yosiiana</name>
    <dbReference type="NCBI Taxonomy" id="2581075"/>
    <lineage>
        <taxon>Eukaryota</taxon>
        <taxon>Metazoa</taxon>
        <taxon>Ecdysozoa</taxon>
        <taxon>Arthropoda</taxon>
        <taxon>Hexapoda</taxon>
        <taxon>Collembola</taxon>
        <taxon>Entomobryomorpha</taxon>
        <taxon>Tomoceroidea</taxon>
        <taxon>Oncopoduridae</taxon>
        <taxon>Oncopodura</taxon>
    </lineage>
</organism>
<dbReference type="PRINTS" id="PR01434">
    <property type="entry name" value="NADHDHGNASE5"/>
</dbReference>
<feature type="transmembrane region" description="Helical" evidence="18">
    <location>
        <begin position="56"/>
        <end position="73"/>
    </location>
</feature>
<keyword evidence="15 18" id="KW-0472">Membrane</keyword>
<dbReference type="Pfam" id="PF00361">
    <property type="entry name" value="Proton_antipo_M"/>
    <property type="match status" value="1"/>
</dbReference>
<evidence type="ECO:0000259" key="19">
    <source>
        <dbReference type="Pfam" id="PF00361"/>
    </source>
</evidence>
<evidence type="ECO:0000256" key="1">
    <source>
        <dbReference type="ARBA" id="ARBA00003257"/>
    </source>
</evidence>
<gene>
    <name evidence="21" type="primary">ND5</name>
</gene>
<dbReference type="PANTHER" id="PTHR42829:SF2">
    <property type="entry name" value="NADH-UBIQUINONE OXIDOREDUCTASE CHAIN 5"/>
    <property type="match status" value="1"/>
</dbReference>
<evidence type="ECO:0000256" key="5">
    <source>
        <dbReference type="ARBA" id="ARBA00022448"/>
    </source>
</evidence>
<dbReference type="GO" id="GO:0005743">
    <property type="term" value="C:mitochondrial inner membrane"/>
    <property type="evidence" value="ECO:0007669"/>
    <property type="project" value="UniProtKB-SubCell"/>
</dbReference>
<feature type="transmembrane region" description="Helical" evidence="18">
    <location>
        <begin position="544"/>
        <end position="563"/>
    </location>
</feature>
<dbReference type="EMBL" id="MK431894">
    <property type="protein sequence ID" value="QIT06426.1"/>
    <property type="molecule type" value="Genomic_DNA"/>
</dbReference>
<dbReference type="GO" id="GO:0003954">
    <property type="term" value="F:NADH dehydrogenase activity"/>
    <property type="evidence" value="ECO:0007669"/>
    <property type="project" value="TreeGrafter"/>
</dbReference>
<evidence type="ECO:0000256" key="17">
    <source>
        <dbReference type="ARBA" id="ARBA00049551"/>
    </source>
</evidence>
<keyword evidence="8" id="KW-0999">Mitochondrion inner membrane</keyword>
<evidence type="ECO:0000256" key="9">
    <source>
        <dbReference type="ARBA" id="ARBA00022967"/>
    </source>
</evidence>
<feature type="domain" description="NADH:quinone oxidoreductase/Mrp antiporter transmembrane" evidence="19">
    <location>
        <begin position="102"/>
        <end position="382"/>
    </location>
</feature>
<dbReference type="InterPro" id="IPR010934">
    <property type="entry name" value="NADH_DH_su5_C"/>
</dbReference>
<evidence type="ECO:0000256" key="7">
    <source>
        <dbReference type="ARBA" id="ARBA00022692"/>
    </source>
</evidence>
<dbReference type="GO" id="GO:0015990">
    <property type="term" value="P:electron transport coupled proton transport"/>
    <property type="evidence" value="ECO:0007669"/>
    <property type="project" value="TreeGrafter"/>
</dbReference>
<keyword evidence="14 21" id="KW-0496">Mitochondrion</keyword>
<feature type="transmembrane region" description="Helical" evidence="18">
    <location>
        <begin position="369"/>
        <end position="394"/>
    </location>
</feature>
<evidence type="ECO:0000256" key="11">
    <source>
        <dbReference type="ARBA" id="ARBA00022989"/>
    </source>
</evidence>
<keyword evidence="12" id="KW-0520">NAD</keyword>
<keyword evidence="6" id="KW-0679">Respiratory chain</keyword>
<feature type="transmembrane region" description="Helical" evidence="18">
    <location>
        <begin position="322"/>
        <end position="349"/>
    </location>
</feature>
<feature type="transmembrane region" description="Helical" evidence="18">
    <location>
        <begin position="6"/>
        <end position="25"/>
    </location>
</feature>
<keyword evidence="11 18" id="KW-1133">Transmembrane helix</keyword>
<comment type="catalytic activity">
    <reaction evidence="17">
        <text>a ubiquinone + NADH + 5 H(+)(in) = a ubiquinol + NAD(+) + 4 H(+)(out)</text>
        <dbReference type="Rhea" id="RHEA:29091"/>
        <dbReference type="Rhea" id="RHEA-COMP:9565"/>
        <dbReference type="Rhea" id="RHEA-COMP:9566"/>
        <dbReference type="ChEBI" id="CHEBI:15378"/>
        <dbReference type="ChEBI" id="CHEBI:16389"/>
        <dbReference type="ChEBI" id="CHEBI:17976"/>
        <dbReference type="ChEBI" id="CHEBI:57540"/>
        <dbReference type="ChEBI" id="CHEBI:57945"/>
        <dbReference type="EC" id="7.1.1.2"/>
    </reaction>
</comment>
<evidence type="ECO:0000256" key="10">
    <source>
        <dbReference type="ARBA" id="ARBA00022982"/>
    </source>
</evidence>
<evidence type="ECO:0000256" key="14">
    <source>
        <dbReference type="ARBA" id="ARBA00023128"/>
    </source>
</evidence>
<keyword evidence="13" id="KW-0830">Ubiquinone</keyword>
<feature type="transmembrane region" description="Helical" evidence="18">
    <location>
        <begin position="288"/>
        <end position="310"/>
    </location>
</feature>
<evidence type="ECO:0000256" key="2">
    <source>
        <dbReference type="ARBA" id="ARBA00004448"/>
    </source>
</evidence>
<feature type="transmembrane region" description="Helical" evidence="18">
    <location>
        <begin position="264"/>
        <end position="282"/>
    </location>
</feature>
<feature type="transmembrane region" description="Helical" evidence="18">
    <location>
        <begin position="147"/>
        <end position="166"/>
    </location>
</feature>
<dbReference type="InterPro" id="IPR001750">
    <property type="entry name" value="ND/Mrp_TM"/>
</dbReference>
<feature type="transmembrane region" description="Helical" evidence="18">
    <location>
        <begin position="85"/>
        <end position="102"/>
    </location>
</feature>
<dbReference type="CTD" id="4540"/>
<dbReference type="GeneID" id="54097798"/>
<accession>A0A6H0EYH8</accession>
<evidence type="ECO:0000256" key="6">
    <source>
        <dbReference type="ARBA" id="ARBA00022660"/>
    </source>
</evidence>
<feature type="transmembrane region" description="Helical" evidence="18">
    <location>
        <begin position="482"/>
        <end position="504"/>
    </location>
</feature>
<comment type="function">
    <text evidence="1">Core subunit of the mitochondrial membrane respiratory chain NADH dehydrogenase (Complex I) that is believed to belong to the minimal assembly required for catalysis. Complex I functions in the transfer of electrons from NADH to the respiratory chain. The immediate electron acceptor for the enzyme is believed to be ubiquinone.</text>
</comment>
<feature type="transmembrane region" description="Helical" evidence="18">
    <location>
        <begin position="32"/>
        <end position="50"/>
    </location>
</feature>
<evidence type="ECO:0000256" key="13">
    <source>
        <dbReference type="ARBA" id="ARBA00023075"/>
    </source>
</evidence>
<evidence type="ECO:0000259" key="20">
    <source>
        <dbReference type="Pfam" id="PF06455"/>
    </source>
</evidence>
<dbReference type="Pfam" id="PF06455">
    <property type="entry name" value="NADH5_C"/>
    <property type="match status" value="1"/>
</dbReference>
<evidence type="ECO:0000256" key="16">
    <source>
        <dbReference type="ARBA" id="ARBA00031027"/>
    </source>
</evidence>
<feature type="transmembrane region" description="Helical" evidence="18">
    <location>
        <begin position="414"/>
        <end position="439"/>
    </location>
</feature>
<keyword evidence="7 18" id="KW-0812">Transmembrane</keyword>
<feature type="transmembrane region" description="Helical" evidence="18">
    <location>
        <begin position="212"/>
        <end position="228"/>
    </location>
</feature>
<reference evidence="21" key="1">
    <citation type="submission" date="2019-01" db="EMBL/GenBank/DDBJ databases">
        <title>Mitochondrial phylogenomics of Collembola.</title>
        <authorList>
            <person name="Sun X."/>
            <person name="Xie Z.-J."/>
            <person name="Dong J."/>
            <person name="Yu D.-Y."/>
        </authorList>
    </citation>
    <scope>NUCLEOTIDE SEQUENCE</scope>
</reference>
<feature type="transmembrane region" description="Helical" evidence="18">
    <location>
        <begin position="178"/>
        <end position="200"/>
    </location>
</feature>
<keyword evidence="5" id="KW-0813">Transport</keyword>
<evidence type="ECO:0000256" key="12">
    <source>
        <dbReference type="ARBA" id="ARBA00023027"/>
    </source>
</evidence>
<keyword evidence="10" id="KW-0249">Electron transport</keyword>
<evidence type="ECO:0000256" key="8">
    <source>
        <dbReference type="ARBA" id="ARBA00022792"/>
    </source>
</evidence>
<dbReference type="InterPro" id="IPR003945">
    <property type="entry name" value="NU5C-like"/>
</dbReference>
<geneLocation type="mitochondrion" evidence="21"/>
<evidence type="ECO:0000256" key="18">
    <source>
        <dbReference type="SAM" id="Phobius"/>
    </source>
</evidence>
<sequence>MSYYLSFFLLFFSLIFGFYGVLYYFMMKSLFLEWEIFSFFGSSVIVLFLFDWKSLFFSSIVLLISSMVLLYSYMYMLGDSNFSRFIMLVYLFVLSMLLLIFSPNLVSILLGWDGLGLVSYCLVIYYQNIKSANAGMLTILSNRIGDVFILLSISWLLNFGSWNIFYLQFIGNFFELKLVLLMVVLAAMTKSAQIPFSAWLPAAMAAPTPVSSLVHSSTLVTAGVYLLIRFNYLLGYSSLLFLISSLTMLMSGFGANFEFDLKKIIALSTLSQLGVMILSISLGLVDFAFFHLITHALFKSLLFLCAGAFIHEYNEIQDIRFLSGIFNIYPICSMFFMGCSMSLCGFPFMSGFYSKDLIIEMFWMFNMNMLMFLIIFFGTLFTMSYSLRLIFYIYLKFNSFGKSMNFHGESFKMFLPMSILFISSLFSGSFMSWVFIPVVSIMLSFFWKLFLMVGLLFMSLILLSIILSLNLQNNKFLSFYKFNYFSGMMWFLPILSTSFFMGFLKLGEKLIKNFDHSWVEIFSGQGAFLFLKNSGSLVDLFYKIYFKNYIIIFLYIVFIIYLFY</sequence>
<evidence type="ECO:0000313" key="21">
    <source>
        <dbReference type="EMBL" id="QIT06426.1"/>
    </source>
</evidence>
<feature type="transmembrane region" description="Helical" evidence="18">
    <location>
        <begin position="445"/>
        <end position="470"/>
    </location>
</feature>
<name>A0A6H0EYH8_9HEXA</name>
<proteinExistence type="predicted"/>
<evidence type="ECO:0000256" key="3">
    <source>
        <dbReference type="ARBA" id="ARBA00012944"/>
    </source>
</evidence>
<feature type="domain" description="NADH dehydrogenase subunit 5 C-terminal" evidence="20">
    <location>
        <begin position="385"/>
        <end position="563"/>
    </location>
</feature>
<feature type="transmembrane region" description="Helical" evidence="18">
    <location>
        <begin position="108"/>
        <end position="126"/>
    </location>
</feature>
<dbReference type="GO" id="GO:0008137">
    <property type="term" value="F:NADH dehydrogenase (ubiquinone) activity"/>
    <property type="evidence" value="ECO:0007669"/>
    <property type="project" value="UniProtKB-EC"/>
</dbReference>
<dbReference type="AlphaFoldDB" id="A0A6H0EYH8"/>
<evidence type="ECO:0000256" key="4">
    <source>
        <dbReference type="ARBA" id="ARBA00021096"/>
    </source>
</evidence>